<dbReference type="Gene3D" id="1.10.3680.10">
    <property type="entry name" value="TerB-like"/>
    <property type="match status" value="1"/>
</dbReference>
<dbReference type="SUPFAM" id="SSF158682">
    <property type="entry name" value="TerB-like"/>
    <property type="match status" value="1"/>
</dbReference>
<name>A0A212A8C0_9RHOB</name>
<evidence type="ECO:0000313" key="2">
    <source>
        <dbReference type="EMBL" id="OWJ76147.1"/>
    </source>
</evidence>
<dbReference type="InterPro" id="IPR007486">
    <property type="entry name" value="YebE"/>
</dbReference>
<proteinExistence type="predicted"/>
<protein>
    <submittedName>
        <fullName evidence="2">Protein YebE</fullName>
    </submittedName>
</protein>
<dbReference type="Proteomes" id="UP000196878">
    <property type="component" value="Unassembled WGS sequence"/>
</dbReference>
<dbReference type="OrthoDB" id="5459344at2"/>
<feature type="compositionally biased region" description="Low complexity" evidence="1">
    <location>
        <begin position="18"/>
        <end position="32"/>
    </location>
</feature>
<feature type="region of interest" description="Disordered" evidence="1">
    <location>
        <begin position="122"/>
        <end position="153"/>
    </location>
</feature>
<dbReference type="AlphaFoldDB" id="A0A212A8C0"/>
<organism evidence="2 3">
    <name type="scientific">Haematobacter genomosp. 1</name>
    <dbReference type="NCBI Taxonomy" id="366618"/>
    <lineage>
        <taxon>Bacteria</taxon>
        <taxon>Pseudomonadati</taxon>
        <taxon>Pseudomonadota</taxon>
        <taxon>Alphaproteobacteria</taxon>
        <taxon>Rhodobacterales</taxon>
        <taxon>Paracoccaceae</taxon>
        <taxon>Haematobacter</taxon>
    </lineage>
</organism>
<evidence type="ECO:0000256" key="1">
    <source>
        <dbReference type="SAM" id="MobiDB-lite"/>
    </source>
</evidence>
<sequence length="270" mass="26301">MFDSLLGQITGDAGTSRTQTGGQNTAGSAASGATGGSSGGLGDLLSSLTGGGATASSSRSGGLSDMLGGLVGDQGSFAKGAAAGGLAGALLGGKGLAKGAVAAAIGTLAYKAYNDWQAGRAPFSSDTSAAQPQSAAAPEALPSPEGTDFMPDDPEELAEKLARAMVAAAKADGEVTAVERARITTALKERGYDDSAAQVLTEELAAPLDVGRIAALASNQAEAAEIYAASLLAVDPEGAAEKGYLAMLAARLKLPADLVAHLHANAGALA</sequence>
<evidence type="ECO:0000313" key="3">
    <source>
        <dbReference type="Proteomes" id="UP000196878"/>
    </source>
</evidence>
<dbReference type="InterPro" id="IPR029024">
    <property type="entry name" value="TerB-like"/>
</dbReference>
<gene>
    <name evidence="2" type="ORF">CDV49_15595</name>
</gene>
<dbReference type="EMBL" id="NIPW01000030">
    <property type="protein sequence ID" value="OWJ76147.1"/>
    <property type="molecule type" value="Genomic_DNA"/>
</dbReference>
<feature type="region of interest" description="Disordered" evidence="1">
    <location>
        <begin position="11"/>
        <end position="36"/>
    </location>
</feature>
<dbReference type="CDD" id="cd07178">
    <property type="entry name" value="terB_like_YebE"/>
    <property type="match status" value="1"/>
</dbReference>
<reference evidence="2 3" key="1">
    <citation type="submission" date="2016-12" db="EMBL/GenBank/DDBJ databases">
        <title>Comparison of Traditional DNA-DNA Hybridization with In Silico Genomic Analysis.</title>
        <authorList>
            <person name="Nicholson A.C."/>
            <person name="Humrighouse B.W."/>
            <person name="Graziano J."/>
            <person name="Lasker B."/>
            <person name="Whitney A.M."/>
            <person name="Mcquiston J.R."/>
        </authorList>
    </citation>
    <scope>NUCLEOTIDE SEQUENCE [LARGE SCALE GENOMIC DNA]</scope>
    <source>
        <strain evidence="2 3">H2240</strain>
    </source>
</reference>
<comment type="caution">
    <text evidence="2">The sequence shown here is derived from an EMBL/GenBank/DDBJ whole genome shotgun (WGS) entry which is preliminary data.</text>
</comment>
<accession>A0A212A8C0</accession>
<dbReference type="Pfam" id="PF04391">
    <property type="entry name" value="DUF533"/>
    <property type="match status" value="1"/>
</dbReference>
<keyword evidence="3" id="KW-1185">Reference proteome</keyword>
<feature type="compositionally biased region" description="Low complexity" evidence="1">
    <location>
        <begin position="128"/>
        <end position="145"/>
    </location>
</feature>